<name>A0AAV7VQ19_PLEWA</name>
<organism evidence="1 2">
    <name type="scientific">Pleurodeles waltl</name>
    <name type="common">Iberian ribbed newt</name>
    <dbReference type="NCBI Taxonomy" id="8319"/>
    <lineage>
        <taxon>Eukaryota</taxon>
        <taxon>Metazoa</taxon>
        <taxon>Chordata</taxon>
        <taxon>Craniata</taxon>
        <taxon>Vertebrata</taxon>
        <taxon>Euteleostomi</taxon>
        <taxon>Amphibia</taxon>
        <taxon>Batrachia</taxon>
        <taxon>Caudata</taxon>
        <taxon>Salamandroidea</taxon>
        <taxon>Salamandridae</taxon>
        <taxon>Pleurodelinae</taxon>
        <taxon>Pleurodeles</taxon>
    </lineage>
</organism>
<protein>
    <submittedName>
        <fullName evidence="1">Uncharacterized protein</fullName>
    </submittedName>
</protein>
<dbReference type="Proteomes" id="UP001066276">
    <property type="component" value="Chromosome 2_1"/>
</dbReference>
<reference evidence="1" key="1">
    <citation type="journal article" date="2022" name="bioRxiv">
        <title>Sequencing and chromosome-scale assembly of the giantPleurodeles waltlgenome.</title>
        <authorList>
            <person name="Brown T."/>
            <person name="Elewa A."/>
            <person name="Iarovenko S."/>
            <person name="Subramanian E."/>
            <person name="Araus A.J."/>
            <person name="Petzold A."/>
            <person name="Susuki M."/>
            <person name="Suzuki K.-i.T."/>
            <person name="Hayashi T."/>
            <person name="Toyoda A."/>
            <person name="Oliveira C."/>
            <person name="Osipova E."/>
            <person name="Leigh N.D."/>
            <person name="Simon A."/>
            <person name="Yun M.H."/>
        </authorList>
    </citation>
    <scope>NUCLEOTIDE SEQUENCE</scope>
    <source>
        <strain evidence="1">20211129_DDA</strain>
        <tissue evidence="1">Liver</tissue>
    </source>
</reference>
<keyword evidence="2" id="KW-1185">Reference proteome</keyword>
<accession>A0AAV7VQ19</accession>
<sequence>MATAARNSTCTLTPAVPDQMIKYFRSITSTADVSKEDLHSTSKAAADQDWDNRLCLSAPVPPTVPFVTTKCSKPNASSVGAAP</sequence>
<gene>
    <name evidence="1" type="ORF">NDU88_007546</name>
</gene>
<evidence type="ECO:0000313" key="1">
    <source>
        <dbReference type="EMBL" id="KAJ1203765.1"/>
    </source>
</evidence>
<proteinExistence type="predicted"/>
<evidence type="ECO:0000313" key="2">
    <source>
        <dbReference type="Proteomes" id="UP001066276"/>
    </source>
</evidence>
<comment type="caution">
    <text evidence="1">The sequence shown here is derived from an EMBL/GenBank/DDBJ whole genome shotgun (WGS) entry which is preliminary data.</text>
</comment>
<dbReference type="AlphaFoldDB" id="A0AAV7VQ19"/>
<dbReference type="EMBL" id="JANPWB010000003">
    <property type="protein sequence ID" value="KAJ1203765.1"/>
    <property type="molecule type" value="Genomic_DNA"/>
</dbReference>